<reference evidence="1" key="1">
    <citation type="submission" date="2022-06" db="EMBL/GenBank/DDBJ databases">
        <title>Complete genome sequence of Mycobacterium pseudoshottsii NJB1907-Z4.</title>
        <authorList>
            <person name="Komine T."/>
            <person name="Fukano H."/>
            <person name="Wada S."/>
        </authorList>
    </citation>
    <scope>NUCLEOTIDE SEQUENCE</scope>
    <source>
        <strain evidence="1">NJB1907-Z4</strain>
    </source>
</reference>
<dbReference type="Proteomes" id="UP001058626">
    <property type="component" value="Chromosome"/>
</dbReference>
<name>A0A9N7LQ28_9MYCO</name>
<proteinExistence type="predicted"/>
<dbReference type="EMBL" id="AP026367">
    <property type="protein sequence ID" value="BDN81242.1"/>
    <property type="molecule type" value="Genomic_DNA"/>
</dbReference>
<gene>
    <name evidence="1" type="ORF">NJB1907Z4_C14570</name>
</gene>
<dbReference type="AlphaFoldDB" id="A0A9N7LQ28"/>
<accession>A0A9N7LQ28</accession>
<protein>
    <submittedName>
        <fullName evidence="1">Uncharacterized protein</fullName>
    </submittedName>
</protein>
<dbReference type="RefSeq" id="WP_020788369.1">
    <property type="nucleotide sequence ID" value="NZ_AP026367.1"/>
</dbReference>
<evidence type="ECO:0000313" key="1">
    <source>
        <dbReference type="EMBL" id="BDN81242.1"/>
    </source>
</evidence>
<evidence type="ECO:0000313" key="2">
    <source>
        <dbReference type="Proteomes" id="UP001058626"/>
    </source>
</evidence>
<sequence>MSGFVNSSGTFISGFFNAGTFTPGLLETFNSGFGNLGNQVSGSFNAQNVKSGPIH</sequence>
<keyword evidence="2" id="KW-1185">Reference proteome</keyword>
<organism evidence="1 2">
    <name type="scientific">Mycobacterium pseudoshottsii</name>
    <dbReference type="NCBI Taxonomy" id="265949"/>
    <lineage>
        <taxon>Bacteria</taxon>
        <taxon>Bacillati</taxon>
        <taxon>Actinomycetota</taxon>
        <taxon>Actinomycetes</taxon>
        <taxon>Mycobacteriales</taxon>
        <taxon>Mycobacteriaceae</taxon>
        <taxon>Mycobacterium</taxon>
        <taxon>Mycobacterium ulcerans group</taxon>
    </lineage>
</organism>